<comment type="caution">
    <text evidence="2">The sequence shown here is derived from an EMBL/GenBank/DDBJ whole genome shotgun (WGS) entry which is preliminary data.</text>
</comment>
<evidence type="ECO:0000256" key="1">
    <source>
        <dbReference type="SAM" id="MobiDB-lite"/>
    </source>
</evidence>
<protein>
    <submittedName>
        <fullName evidence="2">Tocopherol cyclase, chloroplastic</fullName>
    </submittedName>
</protein>
<evidence type="ECO:0000313" key="2">
    <source>
        <dbReference type="EMBL" id="RZC15642.1"/>
    </source>
</evidence>
<dbReference type="Pfam" id="PF14249">
    <property type="entry name" value="Tocopherol_cycl"/>
    <property type="match status" value="1"/>
</dbReference>
<name>A0A445KXF5_GLYSO</name>
<dbReference type="PANTHER" id="PTHR35309">
    <property type="match status" value="1"/>
</dbReference>
<dbReference type="Proteomes" id="UP000289340">
    <property type="component" value="Chromosome 4"/>
</dbReference>
<sequence length="226" mass="25995">MEAKLWNWNPLLLPPRFSSLKLAFPSTTTRLVAHNSVSETVPIHKEKEQTLPSVKPTYSSTPPNRGLRTPHSGYHFDGTTRKFFEGWYFKVSIPERKQSFCFMYTVESPLFRKPLTQLELAQYGPRFTGVGAQILGADDKYVCQHSPQSHFFWGSRHELMLGNTFEPNQNSKPPNKEVPPQFFPDLIYAILFGVITSLVTGSANCWSPDKIYWLIIYCNGWKFNQI</sequence>
<reference evidence="2 3" key="1">
    <citation type="submission" date="2018-09" db="EMBL/GenBank/DDBJ databases">
        <title>A high-quality reference genome of wild soybean provides a powerful tool to mine soybean genomes.</title>
        <authorList>
            <person name="Xie M."/>
            <person name="Chung C.Y.L."/>
            <person name="Li M.-W."/>
            <person name="Wong F.-L."/>
            <person name="Chan T.-F."/>
            <person name="Lam H.-M."/>
        </authorList>
    </citation>
    <scope>NUCLEOTIDE SEQUENCE [LARGE SCALE GENOMIC DNA]</scope>
    <source>
        <strain evidence="3">cv. W05</strain>
        <tissue evidence="2">Hypocotyl of etiolated seedlings</tissue>
    </source>
</reference>
<evidence type="ECO:0000313" key="3">
    <source>
        <dbReference type="Proteomes" id="UP000289340"/>
    </source>
</evidence>
<organism evidence="2 3">
    <name type="scientific">Glycine soja</name>
    <name type="common">Wild soybean</name>
    <dbReference type="NCBI Taxonomy" id="3848"/>
    <lineage>
        <taxon>Eukaryota</taxon>
        <taxon>Viridiplantae</taxon>
        <taxon>Streptophyta</taxon>
        <taxon>Embryophyta</taxon>
        <taxon>Tracheophyta</taxon>
        <taxon>Spermatophyta</taxon>
        <taxon>Magnoliopsida</taxon>
        <taxon>eudicotyledons</taxon>
        <taxon>Gunneridae</taxon>
        <taxon>Pentapetalae</taxon>
        <taxon>rosids</taxon>
        <taxon>fabids</taxon>
        <taxon>Fabales</taxon>
        <taxon>Fabaceae</taxon>
        <taxon>Papilionoideae</taxon>
        <taxon>50 kb inversion clade</taxon>
        <taxon>NPAAA clade</taxon>
        <taxon>indigoferoid/millettioid clade</taxon>
        <taxon>Phaseoleae</taxon>
        <taxon>Glycine</taxon>
        <taxon>Glycine subgen. Soja</taxon>
    </lineage>
</organism>
<gene>
    <name evidence="2" type="ORF">D0Y65_009128</name>
</gene>
<dbReference type="PANTHER" id="PTHR35309:SF2">
    <property type="entry name" value="TOCOPHEROL CYCLASE, CHLOROPLASTIC"/>
    <property type="match status" value="1"/>
</dbReference>
<dbReference type="InterPro" id="IPR025893">
    <property type="entry name" value="Tocopherol_cyclase"/>
</dbReference>
<feature type="compositionally biased region" description="Polar residues" evidence="1">
    <location>
        <begin position="53"/>
        <end position="63"/>
    </location>
</feature>
<proteinExistence type="predicted"/>
<dbReference type="AlphaFoldDB" id="A0A445KXF5"/>
<accession>A0A445KXF5</accession>
<feature type="region of interest" description="Disordered" evidence="1">
    <location>
        <begin position="53"/>
        <end position="72"/>
    </location>
</feature>
<dbReference type="GO" id="GO:0009976">
    <property type="term" value="F:tocopherol cyclase activity"/>
    <property type="evidence" value="ECO:0007669"/>
    <property type="project" value="InterPro"/>
</dbReference>
<dbReference type="EMBL" id="QZWG01000004">
    <property type="protein sequence ID" value="RZC15642.1"/>
    <property type="molecule type" value="Genomic_DNA"/>
</dbReference>
<keyword evidence="3" id="KW-1185">Reference proteome</keyword>